<evidence type="ECO:0000259" key="10">
    <source>
        <dbReference type="PROSITE" id="PS51779"/>
    </source>
</evidence>
<feature type="transmembrane region" description="Helical" evidence="9">
    <location>
        <begin position="21"/>
        <end position="40"/>
    </location>
</feature>
<comment type="caution">
    <text evidence="11">The sequence shown here is derived from an EMBL/GenBank/DDBJ whole genome shotgun (WGS) entry which is preliminary data.</text>
</comment>
<keyword evidence="6" id="KW-0653">Protein transport</keyword>
<comment type="similarity">
    <text evidence="2">Belongs to the TPS (TC 1.B.20) family.</text>
</comment>
<dbReference type="Gene3D" id="3.10.20.310">
    <property type="entry name" value="membrane protein fhac"/>
    <property type="match status" value="1"/>
</dbReference>
<dbReference type="InterPro" id="IPR034746">
    <property type="entry name" value="POTRA"/>
</dbReference>
<keyword evidence="3" id="KW-0813">Transport</keyword>
<keyword evidence="7 9" id="KW-0472">Membrane</keyword>
<proteinExistence type="inferred from homology"/>
<dbReference type="AlphaFoldDB" id="A0A2G4U2J1"/>
<comment type="subcellular location">
    <subcellularLocation>
        <location evidence="1">Cell outer membrane</location>
    </subcellularLocation>
</comment>
<dbReference type="EMBL" id="PEHN01000008">
    <property type="protein sequence ID" value="PHZ27538.1"/>
    <property type="molecule type" value="Genomic_DNA"/>
</dbReference>
<evidence type="ECO:0000256" key="7">
    <source>
        <dbReference type="ARBA" id="ARBA00023136"/>
    </source>
</evidence>
<dbReference type="GO" id="GO:0098046">
    <property type="term" value="C:type V protein secretion system complex"/>
    <property type="evidence" value="ECO:0007669"/>
    <property type="project" value="TreeGrafter"/>
</dbReference>
<keyword evidence="8" id="KW-0998">Cell outer membrane</keyword>
<dbReference type="Gene3D" id="2.40.160.50">
    <property type="entry name" value="membrane protein fhac: a member of the omp85/tpsb transporter family"/>
    <property type="match status" value="1"/>
</dbReference>
<evidence type="ECO:0000313" key="12">
    <source>
        <dbReference type="Proteomes" id="UP000229378"/>
    </source>
</evidence>
<feature type="domain" description="POTRA" evidence="10">
    <location>
        <begin position="93"/>
        <end position="171"/>
    </location>
</feature>
<evidence type="ECO:0000256" key="2">
    <source>
        <dbReference type="ARBA" id="ARBA00009055"/>
    </source>
</evidence>
<reference evidence="11 12" key="1">
    <citation type="submission" date="2017-10" db="EMBL/GenBank/DDBJ databases">
        <authorList>
            <person name="Banno H."/>
            <person name="Chua N.-H."/>
        </authorList>
    </citation>
    <scope>NUCLEOTIDE SEQUENCE [LARGE SCALE GENOMIC DNA]</scope>
    <source>
        <strain evidence="11 12">SCPM-O-B-7607</strain>
    </source>
</reference>
<dbReference type="GO" id="GO:0046819">
    <property type="term" value="P:protein secretion by the type V secretion system"/>
    <property type="evidence" value="ECO:0007669"/>
    <property type="project" value="TreeGrafter"/>
</dbReference>
<keyword evidence="4" id="KW-1134">Transmembrane beta strand</keyword>
<dbReference type="RefSeq" id="WP_099460529.1">
    <property type="nucleotide sequence ID" value="NZ_PEHN01000008.1"/>
</dbReference>
<dbReference type="InterPro" id="IPR013686">
    <property type="entry name" value="Polypept-transport_assoc_ShlB"/>
</dbReference>
<evidence type="ECO:0000256" key="6">
    <source>
        <dbReference type="ARBA" id="ARBA00022927"/>
    </source>
</evidence>
<dbReference type="Proteomes" id="UP000229378">
    <property type="component" value="Unassembled WGS sequence"/>
</dbReference>
<name>A0A2G4U2J1_YERBE</name>
<evidence type="ECO:0000256" key="1">
    <source>
        <dbReference type="ARBA" id="ARBA00004442"/>
    </source>
</evidence>
<protein>
    <submittedName>
        <fullName evidence="11">Hemolysin secretion protein ShlB</fullName>
    </submittedName>
</protein>
<evidence type="ECO:0000256" key="5">
    <source>
        <dbReference type="ARBA" id="ARBA00022692"/>
    </source>
</evidence>
<dbReference type="GO" id="GO:0008320">
    <property type="term" value="F:protein transmembrane transporter activity"/>
    <property type="evidence" value="ECO:0007669"/>
    <property type="project" value="TreeGrafter"/>
</dbReference>
<dbReference type="PANTHER" id="PTHR34597">
    <property type="entry name" value="SLR1661 PROTEIN"/>
    <property type="match status" value="1"/>
</dbReference>
<accession>A0A2G4U2J1</accession>
<keyword evidence="9" id="KW-1133">Transmembrane helix</keyword>
<keyword evidence="5 9" id="KW-0812">Transmembrane</keyword>
<gene>
    <name evidence="11" type="ORF">CS533_09930</name>
</gene>
<evidence type="ECO:0000256" key="9">
    <source>
        <dbReference type="SAM" id="Phobius"/>
    </source>
</evidence>
<evidence type="ECO:0000256" key="4">
    <source>
        <dbReference type="ARBA" id="ARBA00022452"/>
    </source>
</evidence>
<dbReference type="InterPro" id="IPR051544">
    <property type="entry name" value="TPS_OM_transporter"/>
</dbReference>
<evidence type="ECO:0000256" key="3">
    <source>
        <dbReference type="ARBA" id="ARBA00022448"/>
    </source>
</evidence>
<evidence type="ECO:0000313" key="11">
    <source>
        <dbReference type="EMBL" id="PHZ27538.1"/>
    </source>
</evidence>
<dbReference type="PANTHER" id="PTHR34597:SF1">
    <property type="entry name" value="HEME_HEMOPEXIN TRANSPORTER PROTEIN HUXB"/>
    <property type="match status" value="1"/>
</dbReference>
<organism evidence="11 12">
    <name type="scientific">Yersinia bercovieri</name>
    <dbReference type="NCBI Taxonomy" id="634"/>
    <lineage>
        <taxon>Bacteria</taxon>
        <taxon>Pseudomonadati</taxon>
        <taxon>Pseudomonadota</taxon>
        <taxon>Gammaproteobacteria</taxon>
        <taxon>Enterobacterales</taxon>
        <taxon>Yersiniaceae</taxon>
        <taxon>Yersinia</taxon>
    </lineage>
</organism>
<dbReference type="PROSITE" id="PS51779">
    <property type="entry name" value="POTRA"/>
    <property type="match status" value="1"/>
</dbReference>
<dbReference type="GO" id="GO:0009279">
    <property type="term" value="C:cell outer membrane"/>
    <property type="evidence" value="ECO:0007669"/>
    <property type="project" value="UniProtKB-SubCell"/>
</dbReference>
<evidence type="ECO:0000256" key="8">
    <source>
        <dbReference type="ARBA" id="ARBA00023237"/>
    </source>
</evidence>
<sequence length="601" mass="66355">MRYFHFTERSLSQVKLNLNTILFIVVFFCFSIFIISPLVAAPKIINVPNSGAIGNEIRQTTVEPQVAPHEAEIQLPPLTPPLPLDSSIASGQFMLREIRFEGEIRLMNSSLKDLQAIVSPWLGRLLSFSDLQNMTLAITRFYRQKGWVAAQAILPPQTVRDGTILVRIISGRLDNPEVNNQSRLNTQFATAVIKSNSCSQEMGLFGEKDCAASPAELSRLERTALILNEIPGVDASLSLKPGTQSGTTRIYADIMPGQLANGYFGIDNQGNDYSGHNRLLAGGALNNLIGWGDQLRTDLILSSSADVFNGLLDYNFPINTYGTRAALNYSYLDYTLKGPFEILDARGHSNTWGINLLHPWIRTSAARINANAGYYQARMRDSLILIPEQKRNINASAFDINGSFSALPQGVSDFYLLGTAGHLSLDDEFSQSINSLTGISGTFARFNYRVGHDQGFGAYFSFFNQFTGQMASKNLDSSQKLLLGGPLAVRAYGIGEGAVDKGTLFTTELRVRWQPPLPLWAGTDNQVTFAAFFDQGWGSYYRQPIEGIPKNNINLSGFGSYITLARPADYSLNLTWAQRTGQAATSPPDNHQFWLSAYKMF</sequence>
<dbReference type="InterPro" id="IPR005565">
    <property type="entry name" value="Hemolysn_activator_HlyB_C"/>
</dbReference>
<dbReference type="Pfam" id="PF03865">
    <property type="entry name" value="ShlB"/>
    <property type="match status" value="1"/>
</dbReference>
<dbReference type="Pfam" id="PF08479">
    <property type="entry name" value="POTRA_2"/>
    <property type="match status" value="1"/>
</dbReference>